<keyword evidence="1" id="KW-0175">Coiled coil</keyword>
<dbReference type="InterPro" id="IPR038307">
    <property type="entry name" value="StbB_sf"/>
</dbReference>
<protein>
    <submittedName>
        <fullName evidence="2">Uncharacterized protein</fullName>
    </submittedName>
</protein>
<evidence type="ECO:0000256" key="1">
    <source>
        <dbReference type="SAM" id="Coils"/>
    </source>
</evidence>
<proteinExistence type="predicted"/>
<dbReference type="EMBL" id="BPEY01000083">
    <property type="protein sequence ID" value="GIU50315.1"/>
    <property type="molecule type" value="Genomic_DNA"/>
</dbReference>
<keyword evidence="3" id="KW-1185">Reference proteome</keyword>
<comment type="caution">
    <text evidence="2">The sequence shown here is derived from an EMBL/GenBank/DDBJ whole genome shotgun (WGS) entry which is preliminary data.</text>
</comment>
<accession>A0ABQ4PP07</accession>
<name>A0ABQ4PP07_9GAMM</name>
<dbReference type="Gene3D" id="6.10.290.20">
    <property type="match status" value="1"/>
</dbReference>
<dbReference type="RefSeq" id="WP_220782565.1">
    <property type="nucleotide sequence ID" value="NZ_BPEY01000083.1"/>
</dbReference>
<reference evidence="2" key="1">
    <citation type="submission" date="2021-05" db="EMBL/GenBank/DDBJ databases">
        <title>Molecular characterization for Shewanella algae harboring chromosomal blaOXA-55-like strains isolated from clinical and environment sample.</title>
        <authorList>
            <person name="Ohama Y."/>
            <person name="Aoki K."/>
            <person name="Harada S."/>
            <person name="Moriya K."/>
            <person name="Ishii Y."/>
            <person name="Tateda K."/>
        </authorList>
    </citation>
    <scope>NUCLEOTIDE SEQUENCE</scope>
    <source>
        <strain evidence="2">JCM 11563</strain>
    </source>
</reference>
<evidence type="ECO:0000313" key="2">
    <source>
        <dbReference type="EMBL" id="GIU50315.1"/>
    </source>
</evidence>
<evidence type="ECO:0000313" key="3">
    <source>
        <dbReference type="Proteomes" id="UP000887104"/>
    </source>
</evidence>
<gene>
    <name evidence="2" type="ORF">TUM4438_35840</name>
</gene>
<organism evidence="2 3">
    <name type="scientific">Shewanella sairae</name>
    <dbReference type="NCBI Taxonomy" id="190310"/>
    <lineage>
        <taxon>Bacteria</taxon>
        <taxon>Pseudomonadati</taxon>
        <taxon>Pseudomonadota</taxon>
        <taxon>Gammaproteobacteria</taxon>
        <taxon>Alteromonadales</taxon>
        <taxon>Shewanellaceae</taxon>
        <taxon>Shewanella</taxon>
    </lineage>
</organism>
<feature type="coiled-coil region" evidence="1">
    <location>
        <begin position="123"/>
        <end position="150"/>
    </location>
</feature>
<dbReference type="Proteomes" id="UP000887104">
    <property type="component" value="Unassembled WGS sequence"/>
</dbReference>
<sequence>MRIRFNVGLEPEFYDSHSYAIKCLRLWQQEEKARNDESEVVLQRRIQFHRDLYLSGLFLHELAPQLPAMLTQTLLQDRVNCQTLASQLSSAGLSLQPASENGLSDNQWQKLTAMLEDASLPAKQTTAVDLTEVEQQITQLQQRMLEGQEQLSSALANATENLATQAQAASATPVQASQQADFSAQLEQLKQGQDKLMAQMKSLSSQLAQVSISATANNSTNDASADTPSLETQLERARRVKSKGLW</sequence>